<dbReference type="InterPro" id="IPR016036">
    <property type="entry name" value="Malonyl_transacylase_ACP-bd"/>
</dbReference>
<name>A0A919TQ02_9ACTN</name>
<dbReference type="GO" id="GO:0004312">
    <property type="term" value="F:fatty acid synthase activity"/>
    <property type="evidence" value="ECO:0007669"/>
    <property type="project" value="TreeGrafter"/>
</dbReference>
<dbReference type="GO" id="GO:0006633">
    <property type="term" value="P:fatty acid biosynthetic process"/>
    <property type="evidence" value="ECO:0007669"/>
    <property type="project" value="TreeGrafter"/>
</dbReference>
<feature type="domain" description="Malonyl-CoA:ACP transacylase (MAT)" evidence="3">
    <location>
        <begin position="7"/>
        <end position="300"/>
    </location>
</feature>
<gene>
    <name evidence="4" type="primary">pksD</name>
    <name evidence="4" type="ORF">Ate02nite_05110</name>
</gene>
<dbReference type="InterPro" id="IPR016035">
    <property type="entry name" value="Acyl_Trfase/lysoPLipase"/>
</dbReference>
<dbReference type="InterPro" id="IPR001227">
    <property type="entry name" value="Ac_transferase_dom_sf"/>
</dbReference>
<dbReference type="RefSeq" id="WP_203798210.1">
    <property type="nucleotide sequence ID" value="NZ_BOMY01000002.1"/>
</dbReference>
<reference evidence="4" key="1">
    <citation type="submission" date="2021-01" db="EMBL/GenBank/DDBJ databases">
        <title>Whole genome shotgun sequence of Actinoplanes tereljensis NBRC 105297.</title>
        <authorList>
            <person name="Komaki H."/>
            <person name="Tamura T."/>
        </authorList>
    </citation>
    <scope>NUCLEOTIDE SEQUENCE</scope>
    <source>
        <strain evidence="4">NBRC 105297</strain>
    </source>
</reference>
<dbReference type="AlphaFoldDB" id="A0A919TQ02"/>
<keyword evidence="2" id="KW-0597">Phosphoprotein</keyword>
<dbReference type="SUPFAM" id="SSF55048">
    <property type="entry name" value="Probable ACP-binding domain of malonyl-CoA ACP transacylase"/>
    <property type="match status" value="1"/>
</dbReference>
<dbReference type="PANTHER" id="PTHR43775">
    <property type="entry name" value="FATTY ACID SYNTHASE"/>
    <property type="match status" value="1"/>
</dbReference>
<evidence type="ECO:0000256" key="1">
    <source>
        <dbReference type="ARBA" id="ARBA00022450"/>
    </source>
</evidence>
<dbReference type="EMBL" id="BOMY01000002">
    <property type="protein sequence ID" value="GIF17781.1"/>
    <property type="molecule type" value="Genomic_DNA"/>
</dbReference>
<evidence type="ECO:0000313" key="4">
    <source>
        <dbReference type="EMBL" id="GIF17781.1"/>
    </source>
</evidence>
<keyword evidence="4" id="KW-0808">Transferase</keyword>
<dbReference type="InterPro" id="IPR050091">
    <property type="entry name" value="PKS_NRPS_Biosynth_Enz"/>
</dbReference>
<keyword evidence="4" id="KW-0012">Acyltransferase</keyword>
<dbReference type="InterPro" id="IPR014043">
    <property type="entry name" value="Acyl_transferase_dom"/>
</dbReference>
<evidence type="ECO:0000256" key="2">
    <source>
        <dbReference type="ARBA" id="ARBA00022553"/>
    </source>
</evidence>
<keyword evidence="1" id="KW-0596">Phosphopantetheine</keyword>
<protein>
    <submittedName>
        <fullName evidence="4">Polyketide biosynthesis acyltransferase PksD</fullName>
    </submittedName>
</protein>
<keyword evidence="5" id="KW-1185">Reference proteome</keyword>
<sequence length="312" mass="33561">MTDAVLLLSGQGSQYPSMARDLFRSDERFRAHLQHVDVCLRQVAGRSVLPGLLLAKPPFDDVTVTHLGIFATQYASAMMLIDRGVRPTAVLAISLGEFAAAVLTGAWSLEHAARVLSIQTRALAVHCDAGGMMAVLAPPEELEGELTALPGRPEVALRSRRHFVLAGNRDALDTATGWLAERGYGSARMPVTRGFHSRQIDPAREPFLAAAEGDGSVRLPQIPWFSCALAAERRDHPAPADLWQAIRAPIRFLETAAALGASGKHRCVDVGPGAALTTLMRDNDVPMIDCRPLSTAQGDVTRQLSRLLAPGR</sequence>
<dbReference type="PANTHER" id="PTHR43775:SF37">
    <property type="entry name" value="SI:DKEY-61P9.11"/>
    <property type="match status" value="1"/>
</dbReference>
<accession>A0A919TQ02</accession>
<evidence type="ECO:0000313" key="5">
    <source>
        <dbReference type="Proteomes" id="UP000623608"/>
    </source>
</evidence>
<dbReference type="Pfam" id="PF00698">
    <property type="entry name" value="Acyl_transf_1"/>
    <property type="match status" value="1"/>
</dbReference>
<organism evidence="4 5">
    <name type="scientific">Paractinoplanes tereljensis</name>
    <dbReference type="NCBI Taxonomy" id="571912"/>
    <lineage>
        <taxon>Bacteria</taxon>
        <taxon>Bacillati</taxon>
        <taxon>Actinomycetota</taxon>
        <taxon>Actinomycetes</taxon>
        <taxon>Micromonosporales</taxon>
        <taxon>Micromonosporaceae</taxon>
        <taxon>Paractinoplanes</taxon>
    </lineage>
</organism>
<dbReference type="Gene3D" id="3.40.366.10">
    <property type="entry name" value="Malonyl-Coenzyme A Acyl Carrier Protein, domain 2"/>
    <property type="match status" value="1"/>
</dbReference>
<dbReference type="Proteomes" id="UP000623608">
    <property type="component" value="Unassembled WGS sequence"/>
</dbReference>
<comment type="caution">
    <text evidence="4">The sequence shown here is derived from an EMBL/GenBank/DDBJ whole genome shotgun (WGS) entry which is preliminary data.</text>
</comment>
<dbReference type="SUPFAM" id="SSF52151">
    <property type="entry name" value="FabD/lysophospholipase-like"/>
    <property type="match status" value="1"/>
</dbReference>
<dbReference type="SMART" id="SM00827">
    <property type="entry name" value="PKS_AT"/>
    <property type="match status" value="1"/>
</dbReference>
<proteinExistence type="predicted"/>
<evidence type="ECO:0000259" key="3">
    <source>
        <dbReference type="SMART" id="SM00827"/>
    </source>
</evidence>